<reference evidence="3 5" key="2">
    <citation type="submission" date="2018-10" db="EMBL/GenBank/DDBJ databases">
        <title>Genomic Encyclopedia of Archaeal and Bacterial Type Strains, Phase II (KMG-II): from individual species to whole genera.</title>
        <authorList>
            <person name="Goeker M."/>
        </authorList>
    </citation>
    <scope>NUCLEOTIDE SEQUENCE [LARGE SCALE GENOMIC DNA]</scope>
    <source>
        <strain evidence="3 5">DSM 21886</strain>
    </source>
</reference>
<evidence type="ECO:0000313" key="5">
    <source>
        <dbReference type="Proteomes" id="UP000275027"/>
    </source>
</evidence>
<dbReference type="Proteomes" id="UP000275027">
    <property type="component" value="Unassembled WGS sequence"/>
</dbReference>
<evidence type="ECO:0000313" key="2">
    <source>
        <dbReference type="EMBL" id="PKW28961.1"/>
    </source>
</evidence>
<keyword evidence="4" id="KW-1185">Reference proteome</keyword>
<protein>
    <recommendedName>
        <fullName evidence="6">GLPGLI family protein</fullName>
    </recommendedName>
</protein>
<name>A0A497V895_9FLAO</name>
<sequence length="239" mass="28430">MMTRFTFLFYIVLLANITFAQEKTPQYSKAYFVYERKSNYHIDEKGVYADTLLLKAEFPDLKYSRVKHPIDSIRIVGHVPLDKLSKKDKDELASSIYHTTELIEGVYDFKKNITRLKIRRDDANAREVIKKHLGERYHKFKHKETIDYNKQKIWLKFPSISYTKKFDTELKTIKFGSDTRLWGYYRENRKTLLLDNFVLLKEGLDNKIVPDVIFSNNEFGVEKIATIYQTIRLKSVTFE</sequence>
<evidence type="ECO:0000313" key="3">
    <source>
        <dbReference type="EMBL" id="RLJ35536.1"/>
    </source>
</evidence>
<proteinExistence type="predicted"/>
<organism evidence="3 5">
    <name type="scientific">Flavobacterium lindanitolerans</name>
    <dbReference type="NCBI Taxonomy" id="428988"/>
    <lineage>
        <taxon>Bacteria</taxon>
        <taxon>Pseudomonadati</taxon>
        <taxon>Bacteroidota</taxon>
        <taxon>Flavobacteriia</taxon>
        <taxon>Flavobacteriales</taxon>
        <taxon>Flavobacteriaceae</taxon>
        <taxon>Flavobacterium</taxon>
    </lineage>
</organism>
<evidence type="ECO:0000313" key="4">
    <source>
        <dbReference type="Proteomes" id="UP000233767"/>
    </source>
</evidence>
<gene>
    <name evidence="2" type="ORF">B0G92_0589</name>
    <name evidence="3" type="ORF">CLV50_0917</name>
</gene>
<comment type="caution">
    <text evidence="3">The sequence shown here is derived from an EMBL/GenBank/DDBJ whole genome shotgun (WGS) entry which is preliminary data.</text>
</comment>
<feature type="chain" id="PRO_5019816686" description="GLPGLI family protein" evidence="1">
    <location>
        <begin position="21"/>
        <end position="239"/>
    </location>
</feature>
<dbReference type="EMBL" id="PJND01000007">
    <property type="protein sequence ID" value="PKW28961.1"/>
    <property type="molecule type" value="Genomic_DNA"/>
</dbReference>
<dbReference type="AlphaFoldDB" id="A0A497V895"/>
<feature type="signal peptide" evidence="1">
    <location>
        <begin position="1"/>
        <end position="20"/>
    </location>
</feature>
<accession>A0A497V895</accession>
<keyword evidence="1" id="KW-0732">Signal</keyword>
<dbReference type="RefSeq" id="WP_143394983.1">
    <property type="nucleotide sequence ID" value="NZ_PJND01000007.1"/>
</dbReference>
<dbReference type="Proteomes" id="UP000233767">
    <property type="component" value="Unassembled WGS sequence"/>
</dbReference>
<evidence type="ECO:0000256" key="1">
    <source>
        <dbReference type="SAM" id="SignalP"/>
    </source>
</evidence>
<dbReference type="EMBL" id="RCCB01000010">
    <property type="protein sequence ID" value="RLJ35536.1"/>
    <property type="molecule type" value="Genomic_DNA"/>
</dbReference>
<evidence type="ECO:0008006" key="6">
    <source>
        <dbReference type="Google" id="ProtNLM"/>
    </source>
</evidence>
<reference evidence="2 4" key="1">
    <citation type="submission" date="2017-12" db="EMBL/GenBank/DDBJ databases">
        <title>Genomic Encyclopedia of Type Strains, Phase III (KMG-III): the genomes of soil and plant-associated and newly described type strains.</title>
        <authorList>
            <person name="Whitman W."/>
        </authorList>
    </citation>
    <scope>NUCLEOTIDE SEQUENCE [LARGE SCALE GENOMIC DNA]</scope>
    <source>
        <strain evidence="2 4">IP-10</strain>
    </source>
</reference>